<dbReference type="AlphaFoldDB" id="A0A9N9L142"/>
<accession>A0A9N9L142</accession>
<gene>
    <name evidence="9" type="ORF">HYFRA_00009390</name>
</gene>
<dbReference type="GO" id="GO:0030245">
    <property type="term" value="P:cellulose catabolic process"/>
    <property type="evidence" value="ECO:0007669"/>
    <property type="project" value="UniProtKB-UniRule"/>
</dbReference>
<protein>
    <recommendedName>
        <fullName evidence="6">AA9 family lytic polysaccharide monooxygenase</fullName>
        <ecNumber evidence="6">1.14.99.56</ecNumber>
    </recommendedName>
    <alternativeName>
        <fullName evidence="6">Endo-beta-1,4-glucanase</fullName>
    </alternativeName>
    <alternativeName>
        <fullName evidence="6">Glycosyl hydrolase 61 family protein</fullName>
    </alternativeName>
</protein>
<dbReference type="GO" id="GO:0005576">
    <property type="term" value="C:extracellular region"/>
    <property type="evidence" value="ECO:0007669"/>
    <property type="project" value="UniProtKB-SubCell"/>
</dbReference>
<dbReference type="PANTHER" id="PTHR33353">
    <property type="entry name" value="PUTATIVE (AFU_ORTHOLOGUE AFUA_1G12560)-RELATED"/>
    <property type="match status" value="1"/>
</dbReference>
<evidence type="ECO:0000313" key="10">
    <source>
        <dbReference type="Proteomes" id="UP000696280"/>
    </source>
</evidence>
<dbReference type="PANTHER" id="PTHR33353:SF11">
    <property type="entry name" value="GLYCOSYLHYDROLASE FAMILY 61-7 PROTEIN"/>
    <property type="match status" value="1"/>
</dbReference>
<feature type="signal peptide" evidence="7">
    <location>
        <begin position="1"/>
        <end position="20"/>
    </location>
</feature>
<comment type="caution">
    <text evidence="9">The sequence shown here is derived from an EMBL/GenBank/DDBJ whole genome shotgun (WGS) entry which is preliminary data.</text>
</comment>
<dbReference type="InterPro" id="IPR005103">
    <property type="entry name" value="AA9_LPMO"/>
</dbReference>
<dbReference type="Proteomes" id="UP000696280">
    <property type="component" value="Unassembled WGS sequence"/>
</dbReference>
<sequence>MKSIVSLSLALSALMSQASGHYIFQQLTASTKYSINQFIRPVPSNSPVTDLTSTDLRCNVGGTSGASTQTATMKAGDTFSLTADQAIYHQGPTSFYMAKVPNGKTAASFDGSGAVWFKIQDIGPTFDSSGNSAWSLLQTYSSKIPSSLPSGDYLIRIQQLAIHNPYPAGIPQFYISCAQVTVTNGGSGRPAPLVSIPGFMDGKEPGYVVNIYDNFHNYTVPGPAVVSSITGNQSRFGYYV</sequence>
<dbReference type="InterPro" id="IPR049892">
    <property type="entry name" value="AA9"/>
</dbReference>
<reference evidence="9" key="1">
    <citation type="submission" date="2021-07" db="EMBL/GenBank/DDBJ databases">
        <authorList>
            <person name="Durling M."/>
        </authorList>
    </citation>
    <scope>NUCLEOTIDE SEQUENCE</scope>
</reference>
<proteinExistence type="predicted"/>
<evidence type="ECO:0000313" key="9">
    <source>
        <dbReference type="EMBL" id="CAG8957189.1"/>
    </source>
</evidence>
<evidence type="ECO:0000256" key="2">
    <source>
        <dbReference type="ARBA" id="ARBA00004613"/>
    </source>
</evidence>
<comment type="cofactor">
    <cofactor evidence="1">
        <name>Cu(2+)</name>
        <dbReference type="ChEBI" id="CHEBI:29036"/>
    </cofactor>
</comment>
<evidence type="ECO:0000256" key="1">
    <source>
        <dbReference type="ARBA" id="ARBA00001973"/>
    </source>
</evidence>
<evidence type="ECO:0000256" key="6">
    <source>
        <dbReference type="RuleBase" id="RU368122"/>
    </source>
</evidence>
<evidence type="ECO:0000256" key="7">
    <source>
        <dbReference type="SAM" id="SignalP"/>
    </source>
</evidence>
<keyword evidence="5" id="KW-0325">Glycoprotein</keyword>
<comment type="domain">
    <text evidence="6">Has a modular structure: an endo-beta-1,4-glucanase catalytic module at the N-terminus, a linker rich in serines and threonines, and a C-terminal carbohydrate-binding module (CBM).</text>
</comment>
<dbReference type="CDD" id="cd21175">
    <property type="entry name" value="LPMO_AA9"/>
    <property type="match status" value="1"/>
</dbReference>
<dbReference type="EC" id="1.14.99.56" evidence="6"/>
<evidence type="ECO:0000256" key="4">
    <source>
        <dbReference type="ARBA" id="ARBA00023157"/>
    </source>
</evidence>
<comment type="subcellular location">
    <subcellularLocation>
        <location evidence="2 6">Secreted</location>
    </subcellularLocation>
</comment>
<keyword evidence="4 6" id="KW-1015">Disulfide bond</keyword>
<name>A0A9N9L142_9HELO</name>
<dbReference type="Pfam" id="PF03443">
    <property type="entry name" value="AA9"/>
    <property type="match status" value="1"/>
</dbReference>
<dbReference type="Gene3D" id="2.70.50.70">
    <property type="match status" value="1"/>
</dbReference>
<keyword evidence="6" id="KW-0119">Carbohydrate metabolism</keyword>
<keyword evidence="3 6" id="KW-0964">Secreted</keyword>
<feature type="chain" id="PRO_5040328880" description="AA9 family lytic polysaccharide monooxygenase" evidence="7">
    <location>
        <begin position="21"/>
        <end position="240"/>
    </location>
</feature>
<comment type="function">
    <text evidence="6">Lytic polysaccharide monooxygenase (LMPO) that depolymerizes crystalline and amorphous polysaccharides via the oxidation of scissile alpha- or beta-(1-4)-glycosidic bonds, yielding C1 and/or C4 oxidation products. Catalysis by LPMOs requires the reduction of the active-site copper from Cu(II) to Cu(I) by a reducing agent and H(2)O(2) or O(2) as a cosubstrate.</text>
</comment>
<keyword evidence="6" id="KW-0624">Polysaccharide degradation</keyword>
<evidence type="ECO:0000256" key="3">
    <source>
        <dbReference type="ARBA" id="ARBA00022525"/>
    </source>
</evidence>
<dbReference type="GO" id="GO:0008810">
    <property type="term" value="F:cellulase activity"/>
    <property type="evidence" value="ECO:0007669"/>
    <property type="project" value="UniProtKB-UniRule"/>
</dbReference>
<dbReference type="GO" id="GO:0030248">
    <property type="term" value="F:cellulose binding"/>
    <property type="evidence" value="ECO:0007669"/>
    <property type="project" value="UniProtKB-UniRule"/>
</dbReference>
<evidence type="ECO:0000256" key="5">
    <source>
        <dbReference type="ARBA" id="ARBA00023180"/>
    </source>
</evidence>
<keyword evidence="10" id="KW-1185">Reference proteome</keyword>
<comment type="catalytic activity">
    <reaction evidence="6">
        <text>[(1-&gt;4)-beta-D-glucosyl]n+m + reduced acceptor + O2 = 4-dehydro-beta-D-glucosyl-[(1-&gt;4)-beta-D-glucosyl]n-1 + [(1-&gt;4)-beta-D-glucosyl]m + acceptor + H2O.</text>
        <dbReference type="EC" id="1.14.99.56"/>
    </reaction>
</comment>
<keyword evidence="6" id="KW-0136">Cellulose degradation</keyword>
<keyword evidence="7" id="KW-0732">Signal</keyword>
<evidence type="ECO:0000259" key="8">
    <source>
        <dbReference type="Pfam" id="PF03443"/>
    </source>
</evidence>
<dbReference type="EMBL" id="CAJVRL010000077">
    <property type="protein sequence ID" value="CAG8957189.1"/>
    <property type="molecule type" value="Genomic_DNA"/>
</dbReference>
<feature type="domain" description="Auxiliary Activity family 9 catalytic" evidence="8">
    <location>
        <begin position="21"/>
        <end position="216"/>
    </location>
</feature>
<dbReference type="OrthoDB" id="6038816at2759"/>
<organism evidence="9 10">
    <name type="scientific">Hymenoscyphus fraxineus</name>
    <dbReference type="NCBI Taxonomy" id="746836"/>
    <lineage>
        <taxon>Eukaryota</taxon>
        <taxon>Fungi</taxon>
        <taxon>Dikarya</taxon>
        <taxon>Ascomycota</taxon>
        <taxon>Pezizomycotina</taxon>
        <taxon>Leotiomycetes</taxon>
        <taxon>Helotiales</taxon>
        <taxon>Helotiaceae</taxon>
        <taxon>Hymenoscyphus</taxon>
    </lineage>
</organism>